<reference evidence="2 3" key="1">
    <citation type="submission" date="2023-04" db="EMBL/GenBank/DDBJ databases">
        <title>Genome of Basidiobolus ranarum AG-B5.</title>
        <authorList>
            <person name="Stajich J.E."/>
            <person name="Carter-House D."/>
            <person name="Gryganskyi A."/>
        </authorList>
    </citation>
    <scope>NUCLEOTIDE SEQUENCE [LARGE SCALE GENOMIC DNA]</scope>
    <source>
        <strain evidence="2 3">AG-B5</strain>
    </source>
</reference>
<keyword evidence="3" id="KW-1185">Reference proteome</keyword>
<dbReference type="Proteomes" id="UP001479436">
    <property type="component" value="Unassembled WGS sequence"/>
</dbReference>
<sequence>MVNAIAIALSTNSTTLASFPYVGVKSAISAEEYEIVILTNLEPRRPSRVGLDQEITEDLQGRRWTSYTSQSQTLALSFFKDYPYAAMLIPLKLAVDDQDKWITQKRKMKRTYTWLDFLSSIGGTLPFATGIYYLLFGVGRVRTWGIIQNFFLRRKVLSQVPDSALAIPNYERIGGKIYSDVTQPNYEKSLVAIDMPMQQLSSSPSRVDRHSVESRLAQLEAFQQRLDVFYLSHDIFESKKRKESH</sequence>
<protein>
    <recommendedName>
        <fullName evidence="4">Transmembrane protein</fullName>
    </recommendedName>
</protein>
<evidence type="ECO:0000313" key="3">
    <source>
        <dbReference type="Proteomes" id="UP001479436"/>
    </source>
</evidence>
<evidence type="ECO:0000313" key="2">
    <source>
        <dbReference type="EMBL" id="KAK9760319.1"/>
    </source>
</evidence>
<keyword evidence="1" id="KW-0472">Membrane</keyword>
<keyword evidence="1" id="KW-1133">Transmembrane helix</keyword>
<name>A0ABR2WFQ6_9FUNG</name>
<keyword evidence="1" id="KW-0812">Transmembrane</keyword>
<organism evidence="2 3">
    <name type="scientific">Basidiobolus ranarum</name>
    <dbReference type="NCBI Taxonomy" id="34480"/>
    <lineage>
        <taxon>Eukaryota</taxon>
        <taxon>Fungi</taxon>
        <taxon>Fungi incertae sedis</taxon>
        <taxon>Zoopagomycota</taxon>
        <taxon>Entomophthoromycotina</taxon>
        <taxon>Basidiobolomycetes</taxon>
        <taxon>Basidiobolales</taxon>
        <taxon>Basidiobolaceae</taxon>
        <taxon>Basidiobolus</taxon>
    </lineage>
</organism>
<comment type="caution">
    <text evidence="2">The sequence shown here is derived from an EMBL/GenBank/DDBJ whole genome shotgun (WGS) entry which is preliminary data.</text>
</comment>
<evidence type="ECO:0008006" key="4">
    <source>
        <dbReference type="Google" id="ProtNLM"/>
    </source>
</evidence>
<feature type="transmembrane region" description="Helical" evidence="1">
    <location>
        <begin position="114"/>
        <end position="135"/>
    </location>
</feature>
<gene>
    <name evidence="2" type="ORF">K7432_015789</name>
</gene>
<proteinExistence type="predicted"/>
<evidence type="ECO:0000256" key="1">
    <source>
        <dbReference type="SAM" id="Phobius"/>
    </source>
</evidence>
<accession>A0ABR2WFQ6</accession>
<dbReference type="EMBL" id="JASJQH010002275">
    <property type="protein sequence ID" value="KAK9760319.1"/>
    <property type="molecule type" value="Genomic_DNA"/>
</dbReference>